<dbReference type="EMBL" id="BQKM01000011">
    <property type="protein sequence ID" value="GJN54382.1"/>
    <property type="molecule type" value="Genomic_DNA"/>
</dbReference>
<dbReference type="SMART" id="SM00283">
    <property type="entry name" value="MA"/>
    <property type="match status" value="1"/>
</dbReference>
<evidence type="ECO:0000256" key="2">
    <source>
        <dbReference type="ARBA" id="ARBA00022475"/>
    </source>
</evidence>
<comment type="subcellular location">
    <subcellularLocation>
        <location evidence="1">Cell membrane</location>
        <topology evidence="1">Multi-pass membrane protein</topology>
    </subcellularLocation>
</comment>
<reference evidence="15 17" key="1">
    <citation type="submission" date="2020-05" db="EMBL/GenBank/DDBJ databases">
        <title>Characterization of novel class B3 metallo-beta-lactamase from novel Pseudomonas species.</title>
        <authorList>
            <person name="Yamada K."/>
            <person name="Aoki K."/>
            <person name="Ishii Y."/>
        </authorList>
    </citation>
    <scope>NUCLEOTIDE SEQUENCE [LARGE SCALE GENOMIC DNA]</scope>
    <source>
        <strain evidence="15 17">TUM18999</strain>
        <strain evidence="16 18">TUM20286</strain>
    </source>
</reference>
<dbReference type="Pfam" id="PF00672">
    <property type="entry name" value="HAMP"/>
    <property type="match status" value="1"/>
</dbReference>
<evidence type="ECO:0000256" key="12">
    <source>
        <dbReference type="SAM" id="Phobius"/>
    </source>
</evidence>
<dbReference type="Pfam" id="PF12729">
    <property type="entry name" value="4HB_MCP_1"/>
    <property type="match status" value="1"/>
</dbReference>
<evidence type="ECO:0000259" key="13">
    <source>
        <dbReference type="PROSITE" id="PS50111"/>
    </source>
</evidence>
<dbReference type="Proteomes" id="UP001054892">
    <property type="component" value="Unassembled WGS sequence"/>
</dbReference>
<dbReference type="Proteomes" id="UP000509383">
    <property type="component" value="Chromosome"/>
</dbReference>
<feature type="coiled-coil region" evidence="11">
    <location>
        <begin position="289"/>
        <end position="316"/>
    </location>
</feature>
<dbReference type="GO" id="GO:0007165">
    <property type="term" value="P:signal transduction"/>
    <property type="evidence" value="ECO:0007669"/>
    <property type="project" value="UniProtKB-KW"/>
</dbReference>
<evidence type="ECO:0000256" key="9">
    <source>
        <dbReference type="ARBA" id="ARBA00029447"/>
    </source>
</evidence>
<dbReference type="CDD" id="cd19411">
    <property type="entry name" value="MCP2201-like_sensor"/>
    <property type="match status" value="1"/>
</dbReference>
<keyword evidence="2" id="KW-1003">Cell membrane</keyword>
<dbReference type="InterPro" id="IPR004089">
    <property type="entry name" value="MCPsignal_dom"/>
</dbReference>
<dbReference type="InterPro" id="IPR024478">
    <property type="entry name" value="HlyB_4HB_MCP"/>
</dbReference>
<feature type="transmembrane region" description="Helical" evidence="12">
    <location>
        <begin position="188"/>
        <end position="208"/>
    </location>
</feature>
<dbReference type="InterPro" id="IPR003660">
    <property type="entry name" value="HAMP_dom"/>
</dbReference>
<dbReference type="GO" id="GO:0005886">
    <property type="term" value="C:plasma membrane"/>
    <property type="evidence" value="ECO:0007669"/>
    <property type="project" value="UniProtKB-SubCell"/>
</dbReference>
<evidence type="ECO:0000256" key="4">
    <source>
        <dbReference type="ARBA" id="ARBA00022500"/>
    </source>
</evidence>
<evidence type="ECO:0000256" key="11">
    <source>
        <dbReference type="SAM" id="Coils"/>
    </source>
</evidence>
<dbReference type="SUPFAM" id="SSF58104">
    <property type="entry name" value="Methyl-accepting chemotaxis protein (MCP) signaling domain"/>
    <property type="match status" value="1"/>
</dbReference>
<organism evidence="15 17">
    <name type="scientific">Pseudomonas tohonis</name>
    <dbReference type="NCBI Taxonomy" id="2725477"/>
    <lineage>
        <taxon>Bacteria</taxon>
        <taxon>Pseudomonadati</taxon>
        <taxon>Pseudomonadota</taxon>
        <taxon>Gammaproteobacteria</taxon>
        <taxon>Pseudomonadales</taxon>
        <taxon>Pseudomonadaceae</taxon>
        <taxon>Pseudomonas</taxon>
    </lineage>
</organism>
<evidence type="ECO:0000313" key="18">
    <source>
        <dbReference type="Proteomes" id="UP001054892"/>
    </source>
</evidence>
<dbReference type="EMBL" id="AP023189">
    <property type="protein sequence ID" value="BCG25611.1"/>
    <property type="molecule type" value="Genomic_DNA"/>
</dbReference>
<keyword evidence="18" id="KW-1185">Reference proteome</keyword>
<protein>
    <submittedName>
        <fullName evidence="15">Chemotaxis transducer</fullName>
    </submittedName>
</protein>
<dbReference type="PRINTS" id="PR00260">
    <property type="entry name" value="CHEMTRNSDUCR"/>
</dbReference>
<evidence type="ECO:0000313" key="17">
    <source>
        <dbReference type="Proteomes" id="UP000509383"/>
    </source>
</evidence>
<dbReference type="InterPro" id="IPR004090">
    <property type="entry name" value="Chemotax_Me-accpt_rcpt"/>
</dbReference>
<evidence type="ECO:0000256" key="10">
    <source>
        <dbReference type="PROSITE-ProRule" id="PRU00284"/>
    </source>
</evidence>
<keyword evidence="8 10" id="KW-0807">Transducer</keyword>
<gene>
    <name evidence="15" type="ORF">TUM18999_38020</name>
    <name evidence="16" type="ORF">TUM20286_41340</name>
</gene>
<dbReference type="PROSITE" id="PS50111">
    <property type="entry name" value="CHEMOTAXIS_TRANSDUC_2"/>
    <property type="match status" value="1"/>
</dbReference>
<keyword evidence="5 12" id="KW-0812">Transmembrane</keyword>
<feature type="domain" description="HAMP" evidence="14">
    <location>
        <begin position="210"/>
        <end position="262"/>
    </location>
</feature>
<keyword evidence="11" id="KW-0175">Coiled coil</keyword>
<evidence type="ECO:0000313" key="16">
    <source>
        <dbReference type="EMBL" id="GJN54382.1"/>
    </source>
</evidence>
<dbReference type="GO" id="GO:0004888">
    <property type="term" value="F:transmembrane signaling receptor activity"/>
    <property type="evidence" value="ECO:0007669"/>
    <property type="project" value="InterPro"/>
</dbReference>
<keyword evidence="6 12" id="KW-1133">Transmembrane helix</keyword>
<dbReference type="KEGG" id="ptw:TUM18999_38020"/>
<evidence type="ECO:0000256" key="1">
    <source>
        <dbReference type="ARBA" id="ARBA00004651"/>
    </source>
</evidence>
<evidence type="ECO:0000256" key="6">
    <source>
        <dbReference type="ARBA" id="ARBA00022989"/>
    </source>
</evidence>
<evidence type="ECO:0000259" key="14">
    <source>
        <dbReference type="PROSITE" id="PS50885"/>
    </source>
</evidence>
<comment type="similarity">
    <text evidence="9">Belongs to the methyl-accepting chemotaxis (MCP) protein family.</text>
</comment>
<evidence type="ECO:0000256" key="7">
    <source>
        <dbReference type="ARBA" id="ARBA00023136"/>
    </source>
</evidence>
<keyword evidence="3" id="KW-0488">Methylation</keyword>
<dbReference type="CDD" id="cd06225">
    <property type="entry name" value="HAMP"/>
    <property type="match status" value="1"/>
</dbReference>
<dbReference type="Gene3D" id="1.10.287.950">
    <property type="entry name" value="Methyl-accepting chemotaxis protein"/>
    <property type="match status" value="1"/>
</dbReference>
<dbReference type="GO" id="GO:0006935">
    <property type="term" value="P:chemotaxis"/>
    <property type="evidence" value="ECO:0007669"/>
    <property type="project" value="UniProtKB-KW"/>
</dbReference>
<feature type="domain" description="Methyl-accepting transducer" evidence="13">
    <location>
        <begin position="267"/>
        <end position="503"/>
    </location>
</feature>
<sequence length="539" mass="56917">MRNLKIGKRAGLIFALLALMVLAMGGINLYETGRMDAASTEVRGTWLPGVVALSELGAAIGDTRALTLRSIIVDEPTVRQHTMARIKANLQALPKQFDAYESAITEAENRKLYDHFVSTYETYRGLQQQILDAVDAGRIDDADRLANGPLAEYAGAMTKALDELIRFNAENAFAAAQLSDEAADEARVVAVVALSAILLITVGAATLLTRSIILPLGDAVAIAERVASGDLSRDISVVGKDEPALLLAALKGMQANLRATIQQIGSSSDQLASASEELHAVTEDSNRGLHQQNAEIEQAATAVNEMTAAVEEVARNAASTAAASKESDDEGRRGFAQVNEAIASIRTLAGQVTQASVQASELANQTRDISTVLDVIRGIAAQTNLLALNAAIEAARAGEAGRGFAVVADEVRSLAQRTQSSTEEIEVMIDNIQTGTQGTVGALLAGAEQAEQTLRSAASAGAALERITASISQINERNLIIASASEEQAQVAREVDRNLMNIRDLSMQTAAGANQTSASSQELSRLAIELSTMVTRFRV</sequence>
<evidence type="ECO:0000256" key="5">
    <source>
        <dbReference type="ARBA" id="ARBA00022692"/>
    </source>
</evidence>
<proteinExistence type="inferred from homology"/>
<evidence type="ECO:0000313" key="15">
    <source>
        <dbReference type="EMBL" id="BCG25611.1"/>
    </source>
</evidence>
<dbReference type="SMART" id="SM00304">
    <property type="entry name" value="HAMP"/>
    <property type="match status" value="2"/>
</dbReference>
<accession>A0A6J4EAQ5</accession>
<name>A0A6J4EAQ5_9PSED</name>
<dbReference type="FunFam" id="1.10.287.950:FF:000001">
    <property type="entry name" value="Methyl-accepting chemotaxis sensory transducer"/>
    <property type="match status" value="1"/>
</dbReference>
<dbReference type="Pfam" id="PF00015">
    <property type="entry name" value="MCPsignal"/>
    <property type="match status" value="1"/>
</dbReference>
<dbReference type="PROSITE" id="PS50885">
    <property type="entry name" value="HAMP"/>
    <property type="match status" value="1"/>
</dbReference>
<dbReference type="InterPro" id="IPR047347">
    <property type="entry name" value="YvaQ-like_sensor"/>
</dbReference>
<dbReference type="PANTHER" id="PTHR32089:SF120">
    <property type="entry name" value="METHYL-ACCEPTING CHEMOTAXIS PROTEIN TLPQ"/>
    <property type="match status" value="1"/>
</dbReference>
<keyword evidence="7 12" id="KW-0472">Membrane</keyword>
<dbReference type="PANTHER" id="PTHR32089">
    <property type="entry name" value="METHYL-ACCEPTING CHEMOTAXIS PROTEIN MCPB"/>
    <property type="match status" value="1"/>
</dbReference>
<keyword evidence="4" id="KW-0145">Chemotaxis</keyword>
<evidence type="ECO:0000256" key="8">
    <source>
        <dbReference type="ARBA" id="ARBA00023224"/>
    </source>
</evidence>
<evidence type="ECO:0000256" key="3">
    <source>
        <dbReference type="ARBA" id="ARBA00022481"/>
    </source>
</evidence>
<dbReference type="AlphaFoldDB" id="A0A6J4EAQ5"/>